<evidence type="ECO:0000256" key="1">
    <source>
        <dbReference type="SAM" id="SignalP"/>
    </source>
</evidence>
<proteinExistence type="predicted"/>
<evidence type="ECO:0000313" key="2">
    <source>
        <dbReference type="EMBL" id="TWT31983.1"/>
    </source>
</evidence>
<comment type="caution">
    <text evidence="2">The sequence shown here is derived from an EMBL/GenBank/DDBJ whole genome shotgun (WGS) entry which is preliminary data.</text>
</comment>
<feature type="chain" id="PRO_5022777411" description="Thioredoxin domain-containing protein" evidence="1">
    <location>
        <begin position="24"/>
        <end position="187"/>
    </location>
</feature>
<feature type="signal peptide" evidence="1">
    <location>
        <begin position="1"/>
        <end position="23"/>
    </location>
</feature>
<keyword evidence="1" id="KW-0732">Signal</keyword>
<protein>
    <recommendedName>
        <fullName evidence="4">Thioredoxin domain-containing protein</fullName>
    </recommendedName>
</protein>
<reference evidence="2 3" key="1">
    <citation type="submission" date="2019-02" db="EMBL/GenBank/DDBJ databases">
        <title>Deep-cultivation of Planctomycetes and their phenomic and genomic characterization uncovers novel biology.</title>
        <authorList>
            <person name="Wiegand S."/>
            <person name="Jogler M."/>
            <person name="Boedeker C."/>
            <person name="Pinto D."/>
            <person name="Vollmers J."/>
            <person name="Rivas-Marin E."/>
            <person name="Kohn T."/>
            <person name="Peeters S.H."/>
            <person name="Heuer A."/>
            <person name="Rast P."/>
            <person name="Oberbeckmann S."/>
            <person name="Bunk B."/>
            <person name="Jeske O."/>
            <person name="Meyerdierks A."/>
            <person name="Storesund J.E."/>
            <person name="Kallscheuer N."/>
            <person name="Luecker S."/>
            <person name="Lage O.M."/>
            <person name="Pohl T."/>
            <person name="Merkel B.J."/>
            <person name="Hornburger P."/>
            <person name="Mueller R.-W."/>
            <person name="Bruemmer F."/>
            <person name="Labrenz M."/>
            <person name="Spormann A.M."/>
            <person name="Op Den Camp H."/>
            <person name="Overmann J."/>
            <person name="Amann R."/>
            <person name="Jetten M.S.M."/>
            <person name="Mascher T."/>
            <person name="Medema M.H."/>
            <person name="Devos D.P."/>
            <person name="Kaster A.-K."/>
            <person name="Ovreas L."/>
            <person name="Rohde M."/>
            <person name="Galperin M.Y."/>
            <person name="Jogler C."/>
        </authorList>
    </citation>
    <scope>NUCLEOTIDE SEQUENCE [LARGE SCALE GENOMIC DNA]</scope>
    <source>
        <strain evidence="2 3">Enr8</strain>
    </source>
</reference>
<sequence precursor="true">MKKLVFGLAMALCLGLSAQSLMAAEAEEVKSGPEVGSQPAAFTVEDVTGPAKGESLCYRCRYSGRPTIAIFARDMDANVQDLVKQIDATVAKNSDQKLSAFVVMLSDTPADCKSELEKVAAANKIEETPLTVFKNSKGPSPYKVSKDAKVSVMMWNAEGVKVKHAYSANPSKEQISTIVADTKKILE</sequence>
<evidence type="ECO:0008006" key="4">
    <source>
        <dbReference type="Google" id="ProtNLM"/>
    </source>
</evidence>
<evidence type="ECO:0000313" key="3">
    <source>
        <dbReference type="Proteomes" id="UP000318878"/>
    </source>
</evidence>
<dbReference type="OrthoDB" id="265402at2"/>
<dbReference type="Proteomes" id="UP000318878">
    <property type="component" value="Unassembled WGS sequence"/>
</dbReference>
<keyword evidence="3" id="KW-1185">Reference proteome</keyword>
<organism evidence="2 3">
    <name type="scientific">Blastopirellula retiformator</name>
    <dbReference type="NCBI Taxonomy" id="2527970"/>
    <lineage>
        <taxon>Bacteria</taxon>
        <taxon>Pseudomonadati</taxon>
        <taxon>Planctomycetota</taxon>
        <taxon>Planctomycetia</taxon>
        <taxon>Pirellulales</taxon>
        <taxon>Pirellulaceae</taxon>
        <taxon>Blastopirellula</taxon>
    </lineage>
</organism>
<name>A0A5C5V1Z1_9BACT</name>
<dbReference type="AlphaFoldDB" id="A0A5C5V1Z1"/>
<dbReference type="RefSeq" id="WP_146434567.1">
    <property type="nucleotide sequence ID" value="NZ_SJPF01000004.1"/>
</dbReference>
<accession>A0A5C5V1Z1</accession>
<gene>
    <name evidence="2" type="ORF">Enr8_39090</name>
</gene>
<dbReference type="EMBL" id="SJPF01000004">
    <property type="protein sequence ID" value="TWT31983.1"/>
    <property type="molecule type" value="Genomic_DNA"/>
</dbReference>